<dbReference type="InterPro" id="IPR001841">
    <property type="entry name" value="Znf_RING"/>
</dbReference>
<feature type="region of interest" description="Disordered" evidence="5">
    <location>
        <begin position="262"/>
        <end position="286"/>
    </location>
</feature>
<proteinExistence type="predicted"/>
<evidence type="ECO:0000256" key="3">
    <source>
        <dbReference type="ARBA" id="ARBA00022833"/>
    </source>
</evidence>
<dbReference type="FunFam" id="3.30.40.10:FF:000024">
    <property type="entry name" value="RING finger protein 44 isoform X1"/>
    <property type="match status" value="1"/>
</dbReference>
<evidence type="ECO:0000256" key="4">
    <source>
        <dbReference type="PROSITE-ProRule" id="PRU00175"/>
    </source>
</evidence>
<dbReference type="Pfam" id="PF17123">
    <property type="entry name" value="zf-RING_11"/>
    <property type="match status" value="1"/>
</dbReference>
<dbReference type="GO" id="GO:0061630">
    <property type="term" value="F:ubiquitin protein ligase activity"/>
    <property type="evidence" value="ECO:0007669"/>
    <property type="project" value="TreeGrafter"/>
</dbReference>
<evidence type="ECO:0000256" key="2">
    <source>
        <dbReference type="ARBA" id="ARBA00022771"/>
    </source>
</evidence>
<dbReference type="OrthoDB" id="8062037at2759"/>
<reference evidence="8" key="1">
    <citation type="journal article" date="2017" name="Nat. Commun.">
        <title>The North American bullfrog draft genome provides insight into hormonal regulation of long noncoding RNA.</title>
        <authorList>
            <person name="Hammond S.A."/>
            <person name="Warren R.L."/>
            <person name="Vandervalk B.P."/>
            <person name="Kucuk E."/>
            <person name="Khan H."/>
            <person name="Gibb E.A."/>
            <person name="Pandoh P."/>
            <person name="Kirk H."/>
            <person name="Zhao Y."/>
            <person name="Jones M."/>
            <person name="Mungall A.J."/>
            <person name="Coope R."/>
            <person name="Pleasance S."/>
            <person name="Moore R.A."/>
            <person name="Holt R.A."/>
            <person name="Round J.M."/>
            <person name="Ohora S."/>
            <person name="Walle B.V."/>
            <person name="Veldhoen N."/>
            <person name="Helbing C.C."/>
            <person name="Birol I."/>
        </authorList>
    </citation>
    <scope>NUCLEOTIDE SEQUENCE [LARGE SCALE GENOMIC DNA]</scope>
</reference>
<keyword evidence="2 4" id="KW-0863">Zinc-finger</keyword>
<name>A0A2G9RPK6_AQUCT</name>
<evidence type="ECO:0000256" key="5">
    <source>
        <dbReference type="SAM" id="MobiDB-lite"/>
    </source>
</evidence>
<dbReference type="AlphaFoldDB" id="A0A2G9RPK6"/>
<keyword evidence="8" id="KW-1185">Reference proteome</keyword>
<evidence type="ECO:0000313" key="7">
    <source>
        <dbReference type="EMBL" id="PIO29818.1"/>
    </source>
</evidence>
<dbReference type="SMART" id="SM00184">
    <property type="entry name" value="RING"/>
    <property type="match status" value="1"/>
</dbReference>
<dbReference type="Gene3D" id="3.30.40.10">
    <property type="entry name" value="Zinc/RING finger domain, C3HC4 (zinc finger)"/>
    <property type="match status" value="1"/>
</dbReference>
<dbReference type="PROSITE" id="PS50089">
    <property type="entry name" value="ZF_RING_2"/>
    <property type="match status" value="1"/>
</dbReference>
<evidence type="ECO:0000256" key="1">
    <source>
        <dbReference type="ARBA" id="ARBA00022723"/>
    </source>
</evidence>
<organism evidence="7 8">
    <name type="scientific">Aquarana catesbeiana</name>
    <name type="common">American bullfrog</name>
    <name type="synonym">Rana catesbeiana</name>
    <dbReference type="NCBI Taxonomy" id="8400"/>
    <lineage>
        <taxon>Eukaryota</taxon>
        <taxon>Metazoa</taxon>
        <taxon>Chordata</taxon>
        <taxon>Craniata</taxon>
        <taxon>Vertebrata</taxon>
        <taxon>Euteleostomi</taxon>
        <taxon>Amphibia</taxon>
        <taxon>Batrachia</taxon>
        <taxon>Anura</taxon>
        <taxon>Neobatrachia</taxon>
        <taxon>Ranoidea</taxon>
        <taxon>Ranidae</taxon>
        <taxon>Aquarana</taxon>
    </lineage>
</organism>
<dbReference type="GO" id="GO:0016567">
    <property type="term" value="P:protein ubiquitination"/>
    <property type="evidence" value="ECO:0007669"/>
    <property type="project" value="TreeGrafter"/>
</dbReference>
<evidence type="ECO:0000259" key="6">
    <source>
        <dbReference type="PROSITE" id="PS50089"/>
    </source>
</evidence>
<accession>A0A2G9RPK6</accession>
<dbReference type="GO" id="GO:0008270">
    <property type="term" value="F:zinc ion binding"/>
    <property type="evidence" value="ECO:0007669"/>
    <property type="project" value="UniProtKB-KW"/>
</dbReference>
<protein>
    <submittedName>
        <fullName evidence="7">RING finger protein 44</fullName>
    </submittedName>
</protein>
<dbReference type="PANTHER" id="PTHR46171">
    <property type="entry name" value="GH10160P"/>
    <property type="match status" value="1"/>
</dbReference>
<feature type="domain" description="RING-type" evidence="6">
    <location>
        <begin position="214"/>
        <end position="243"/>
    </location>
</feature>
<gene>
    <name evidence="7" type="ORF">AB205_0118090</name>
</gene>
<keyword evidence="3" id="KW-0862">Zinc</keyword>
<dbReference type="EMBL" id="KV937640">
    <property type="protein sequence ID" value="PIO29818.1"/>
    <property type="molecule type" value="Genomic_DNA"/>
</dbReference>
<dbReference type="InterPro" id="IPR013083">
    <property type="entry name" value="Znf_RING/FYVE/PHD"/>
</dbReference>
<evidence type="ECO:0000313" key="8">
    <source>
        <dbReference type="Proteomes" id="UP000228934"/>
    </source>
</evidence>
<dbReference type="SUPFAM" id="SSF57850">
    <property type="entry name" value="RING/U-box"/>
    <property type="match status" value="1"/>
</dbReference>
<keyword evidence="1" id="KW-0479">Metal-binding</keyword>
<dbReference type="PANTHER" id="PTHR46171:SF2">
    <property type="entry name" value="RING FINGER PROTEIN 44"/>
    <property type="match status" value="1"/>
</dbReference>
<sequence>MQQLPVSYQPFPPLLSSEHYILHPHPPLPPHQPPHLASLTPFVTVQPQRVPLQRIDNELELRGDQHHMGNFPFHHSHPVPAIPHSAPMHYLSHDALHQELSFPVPYAHLMPRRINAQRYRLQQPLPPPALPPSYYPSFLPYFLSMLPVSPTSVGPAISLDLDVDDVEMENYEALLNLAERLGEAKPRGLTKANIEQLPSYRFNLESHQSEQTLCVVCFSDFESRQLLRVLPCNHEFHAKCVDNPTAHVPSAGLMPLKLTEMGSEDRNLPSPPASAQTQRDQHKVNQPPCLSRMLQLPPPLALVLAARTQQL</sequence>
<dbReference type="Proteomes" id="UP000228934">
    <property type="component" value="Unassembled WGS sequence"/>
</dbReference>